<dbReference type="EMBL" id="PZQS01000013">
    <property type="protein sequence ID" value="PVD19889.1"/>
    <property type="molecule type" value="Genomic_DNA"/>
</dbReference>
<dbReference type="PANTHER" id="PTHR46427">
    <property type="entry name" value="ANKYRIN REPEAT AND LEM DOMAIN-CONTAINING PROTEIN 1"/>
    <property type="match status" value="1"/>
</dbReference>
<dbReference type="AlphaFoldDB" id="A0A2T7NFD2"/>
<dbReference type="OrthoDB" id="1601181at2759"/>
<dbReference type="Pfam" id="PF22945">
    <property type="entry name" value="LEM-3_GIY-YIG"/>
    <property type="match status" value="2"/>
</dbReference>
<gene>
    <name evidence="2" type="ORF">C0Q70_20382</name>
</gene>
<dbReference type="GO" id="GO:0005737">
    <property type="term" value="C:cytoplasm"/>
    <property type="evidence" value="ECO:0007669"/>
    <property type="project" value="TreeGrafter"/>
</dbReference>
<feature type="region of interest" description="Disordered" evidence="1">
    <location>
        <begin position="1"/>
        <end position="28"/>
    </location>
</feature>
<reference evidence="2 3" key="1">
    <citation type="submission" date="2018-04" db="EMBL/GenBank/DDBJ databases">
        <title>The genome of golden apple snail Pomacea canaliculata provides insight into stress tolerance and invasive adaptation.</title>
        <authorList>
            <person name="Liu C."/>
            <person name="Liu B."/>
            <person name="Ren Y."/>
            <person name="Zhang Y."/>
            <person name="Wang H."/>
            <person name="Li S."/>
            <person name="Jiang F."/>
            <person name="Yin L."/>
            <person name="Zhang G."/>
            <person name="Qian W."/>
            <person name="Fan W."/>
        </authorList>
    </citation>
    <scope>NUCLEOTIDE SEQUENCE [LARGE SCALE GENOMIC DNA]</scope>
    <source>
        <strain evidence="2">SZHN2017</strain>
        <tissue evidence="2">Muscle</tissue>
    </source>
</reference>
<organism evidence="2 3">
    <name type="scientific">Pomacea canaliculata</name>
    <name type="common">Golden apple snail</name>
    <dbReference type="NCBI Taxonomy" id="400727"/>
    <lineage>
        <taxon>Eukaryota</taxon>
        <taxon>Metazoa</taxon>
        <taxon>Spiralia</taxon>
        <taxon>Lophotrochozoa</taxon>
        <taxon>Mollusca</taxon>
        <taxon>Gastropoda</taxon>
        <taxon>Caenogastropoda</taxon>
        <taxon>Architaenioglossa</taxon>
        <taxon>Ampullarioidea</taxon>
        <taxon>Ampullariidae</taxon>
        <taxon>Pomacea</taxon>
    </lineage>
</organism>
<dbReference type="STRING" id="400727.A0A2T7NFD2"/>
<comment type="caution">
    <text evidence="2">The sequence shown here is derived from an EMBL/GenBank/DDBJ whole genome shotgun (WGS) entry which is preliminary data.</text>
</comment>
<dbReference type="InterPro" id="IPR034998">
    <property type="entry name" value="ANKLE1"/>
</dbReference>
<dbReference type="GO" id="GO:0000724">
    <property type="term" value="P:double-strand break repair via homologous recombination"/>
    <property type="evidence" value="ECO:0007669"/>
    <property type="project" value="TreeGrafter"/>
</dbReference>
<evidence type="ECO:0000313" key="2">
    <source>
        <dbReference type="EMBL" id="PVD19889.1"/>
    </source>
</evidence>
<keyword evidence="3" id="KW-1185">Reference proteome</keyword>
<feature type="compositionally biased region" description="Basic and acidic residues" evidence="1">
    <location>
        <begin position="7"/>
        <end position="24"/>
    </location>
</feature>
<dbReference type="PANTHER" id="PTHR46427:SF1">
    <property type="entry name" value="ANKYRIN REPEAT AND LEM DOMAIN-CONTAINING PROTEIN 1"/>
    <property type="match status" value="1"/>
</dbReference>
<accession>A0A2T7NFD2</accession>
<dbReference type="GO" id="GO:0004520">
    <property type="term" value="F:DNA endonuclease activity"/>
    <property type="evidence" value="ECO:0007669"/>
    <property type="project" value="TreeGrafter"/>
</dbReference>
<dbReference type="Proteomes" id="UP000245119">
    <property type="component" value="Linkage Group LG13"/>
</dbReference>
<name>A0A2T7NFD2_POMCA</name>
<dbReference type="GO" id="GO:0000712">
    <property type="term" value="P:resolution of meiotic recombination intermediates"/>
    <property type="evidence" value="ECO:0007669"/>
    <property type="project" value="TreeGrafter"/>
</dbReference>
<proteinExistence type="predicted"/>
<evidence type="ECO:0000256" key="1">
    <source>
        <dbReference type="SAM" id="MobiDB-lite"/>
    </source>
</evidence>
<protein>
    <submittedName>
        <fullName evidence="2">Uncharacterized protein</fullName>
    </submittedName>
</protein>
<evidence type="ECO:0000313" key="3">
    <source>
        <dbReference type="Proteomes" id="UP000245119"/>
    </source>
</evidence>
<dbReference type="GO" id="GO:0005654">
    <property type="term" value="C:nucleoplasm"/>
    <property type="evidence" value="ECO:0007669"/>
    <property type="project" value="TreeGrafter"/>
</dbReference>
<sequence length="302" mass="34599">MEQNRPSQEHLRDNFEESGNRELENDSNNCYAFIDLTRDSDNEDLPMEEDDDEVVCPEDELRNAKRRLVETFLKQEAASKEPEQKLEEAQSAGYSTELNRLLSGSLDLTVLEAEELLMKTQFESLSTTDELQSPKFKSKSCFCYLLLDPRITQNLPSRTELLSDLEGFKTFLLAIFYVGKGQQSRPFNHLRDALSQQDTPEQENLIHDEACAREACMINAIGLQQLTNQIQGSYSIMETKTREQKCEMGAYLLYKAYKMFLLEGEKEISCNDMKQKMKKAIGPQKLGTGDYNLSANHLKDLT</sequence>